<proteinExistence type="predicted"/>
<reference evidence="2" key="1">
    <citation type="journal article" date="2012" name="Science">
        <title>Fermentation, hydrogen, and sulfur metabolism in multiple uncultivated bacterial phyla.</title>
        <authorList>
            <person name="Wrighton K.C."/>
            <person name="Thomas B.C."/>
            <person name="Sharon I."/>
            <person name="Miller C.S."/>
            <person name="Castelle C.J."/>
            <person name="VerBerkmoes N.C."/>
            <person name="Wilkins M.J."/>
            <person name="Hettich R.L."/>
            <person name="Lipton M.S."/>
            <person name="Williams K.H."/>
            <person name="Long P.E."/>
            <person name="Banfield J.F."/>
        </authorList>
    </citation>
    <scope>NUCLEOTIDE SEQUENCE [LARGE SCALE GENOMIC DNA]</scope>
</reference>
<keyword evidence="1" id="KW-0472">Membrane</keyword>
<keyword evidence="1" id="KW-1133">Transmembrane helix</keyword>
<gene>
    <name evidence="2" type="ORF">ACD_2C00245G0002</name>
</gene>
<evidence type="ECO:0000313" key="2">
    <source>
        <dbReference type="EMBL" id="EKE29037.1"/>
    </source>
</evidence>
<dbReference type="EMBL" id="AMFJ01000245">
    <property type="protein sequence ID" value="EKE29037.1"/>
    <property type="molecule type" value="Genomic_DNA"/>
</dbReference>
<comment type="caution">
    <text evidence="2">The sequence shown here is derived from an EMBL/GenBank/DDBJ whole genome shotgun (WGS) entry which is preliminary data.</text>
</comment>
<organism evidence="2">
    <name type="scientific">uncultured bacterium</name>
    <name type="common">gcode 4</name>
    <dbReference type="NCBI Taxonomy" id="1234023"/>
    <lineage>
        <taxon>Bacteria</taxon>
        <taxon>environmental samples</taxon>
    </lineage>
</organism>
<evidence type="ECO:0000256" key="1">
    <source>
        <dbReference type="SAM" id="Phobius"/>
    </source>
</evidence>
<feature type="transmembrane region" description="Helical" evidence="1">
    <location>
        <begin position="108"/>
        <end position="126"/>
    </location>
</feature>
<protein>
    <submittedName>
        <fullName evidence="2">Uncharacterized protein</fullName>
    </submittedName>
</protein>
<sequence length="128" mass="15112">MKKSITIKIYLLTLLIIFSTSVLSMLLLFYYMDPESNLKVAIATISVASFLTLASFMTLAIYFFKKIYYRWEIFLSNLNSSLRQWILMTIYILWVVTFYSVWVYNMKTATLLFVALLFIELIFQSMSN</sequence>
<keyword evidence="1" id="KW-0812">Transmembrane</keyword>
<dbReference type="AlphaFoldDB" id="K2G403"/>
<feature type="transmembrane region" description="Helical" evidence="1">
    <location>
        <begin position="9"/>
        <end position="32"/>
    </location>
</feature>
<accession>K2G403</accession>
<feature type="transmembrane region" description="Helical" evidence="1">
    <location>
        <begin position="38"/>
        <end position="64"/>
    </location>
</feature>
<name>K2G403_9BACT</name>
<feature type="transmembrane region" description="Helical" evidence="1">
    <location>
        <begin position="85"/>
        <end position="102"/>
    </location>
</feature>